<dbReference type="InterPro" id="IPR019734">
    <property type="entry name" value="TPR_rpt"/>
</dbReference>
<dbReference type="Gene3D" id="1.25.40.10">
    <property type="entry name" value="Tetratricopeptide repeat domain"/>
    <property type="match status" value="1"/>
</dbReference>
<gene>
    <name evidence="2" type="ORF">WFA24289_00324</name>
</gene>
<dbReference type="SMART" id="SM00028">
    <property type="entry name" value="TPR"/>
    <property type="match status" value="1"/>
</dbReference>
<evidence type="ECO:0000313" key="2">
    <source>
        <dbReference type="EMBL" id="CAH0416025.1"/>
    </source>
</evidence>
<organism evidence="2 3">
    <name type="scientific">Periweissella fabaria</name>
    <dbReference type="NCBI Taxonomy" id="546157"/>
    <lineage>
        <taxon>Bacteria</taxon>
        <taxon>Bacillati</taxon>
        <taxon>Bacillota</taxon>
        <taxon>Bacilli</taxon>
        <taxon>Lactobacillales</taxon>
        <taxon>Lactobacillaceae</taxon>
        <taxon>Periweissella</taxon>
    </lineage>
</organism>
<reference evidence="2 3" key="1">
    <citation type="submission" date="2021-11" db="EMBL/GenBank/DDBJ databases">
        <authorList>
            <person name="Depoorter E."/>
        </authorList>
    </citation>
    <scope>NUCLEOTIDE SEQUENCE [LARGE SCALE GENOMIC DNA]</scope>
    <source>
        <strain evidence="2 3">LMG 24289</strain>
    </source>
</reference>
<comment type="caution">
    <text evidence="2">The sequence shown here is derived from an EMBL/GenBank/DDBJ whole genome shotgun (WGS) entry which is preliminary data.</text>
</comment>
<sequence length="423" mass="48753">MDINNQESENTENQPLNDELNFFNYAINSDNNPNYYLERALTYINAPEPEYFKQNAQYAFRDMLTYCLTEYRTYLELPADSDEKAPLFEKLYQNVRQLNECYIMLFVDKANRPFLDEMRELTLATFADEDGELPAEAPTELLTNYANLFTFIKQLMQNDKLYNTFANTLTEDQVVLFDTPDARDLLVAFVDAMAKYEPENVTTDDLTPHVSDTTGITNILEKAEPIDYAAELSNQAAELRTNGQYDQAIITYTQAINVDPQPKYFFERGTTYVLVDTDLRFNATVAFDNFFATLVMLFRDHRDGLLTLTDTEFKSRMHELFKLANYCYQLQIESASWDADGQIMHNVLQAELFPDAYQVNLTLDQKVEITLSTNILEFINSMVISQDEFVNYVSSTSSDIELQLNQPGMRALLEELLAQVCIA</sequence>
<evidence type="ECO:0008006" key="4">
    <source>
        <dbReference type="Google" id="ProtNLM"/>
    </source>
</evidence>
<keyword evidence="1" id="KW-0802">TPR repeat</keyword>
<dbReference type="InterPro" id="IPR011990">
    <property type="entry name" value="TPR-like_helical_dom_sf"/>
</dbReference>
<feature type="repeat" description="TPR" evidence="1">
    <location>
        <begin position="229"/>
        <end position="262"/>
    </location>
</feature>
<proteinExistence type="predicted"/>
<dbReference type="Proteomes" id="UP000789707">
    <property type="component" value="Unassembled WGS sequence"/>
</dbReference>
<name>A0ABN8BKB1_9LACO</name>
<dbReference type="PROSITE" id="PS50005">
    <property type="entry name" value="TPR"/>
    <property type="match status" value="1"/>
</dbReference>
<evidence type="ECO:0000313" key="3">
    <source>
        <dbReference type="Proteomes" id="UP000789707"/>
    </source>
</evidence>
<accession>A0ABN8BKB1</accession>
<protein>
    <recommendedName>
        <fullName evidence="4">Tetratricopeptide repeat protein</fullName>
    </recommendedName>
</protein>
<dbReference type="EMBL" id="CAKKNS010000001">
    <property type="protein sequence ID" value="CAH0416025.1"/>
    <property type="molecule type" value="Genomic_DNA"/>
</dbReference>
<evidence type="ECO:0000256" key="1">
    <source>
        <dbReference type="PROSITE-ProRule" id="PRU00339"/>
    </source>
</evidence>
<keyword evidence="3" id="KW-1185">Reference proteome</keyword>
<dbReference type="SUPFAM" id="SSF48452">
    <property type="entry name" value="TPR-like"/>
    <property type="match status" value="1"/>
</dbReference>
<dbReference type="RefSeq" id="WP_230096090.1">
    <property type="nucleotide sequence ID" value="NZ_CAKKNS010000001.1"/>
</dbReference>